<proteinExistence type="predicted"/>
<gene>
    <name evidence="1" type="ORF">NDU88_005769</name>
</gene>
<dbReference type="Proteomes" id="UP001066276">
    <property type="component" value="Chromosome 2_1"/>
</dbReference>
<dbReference type="AlphaFoldDB" id="A0AAV7VJY0"/>
<name>A0AAV7VJY0_PLEWA</name>
<keyword evidence="2" id="KW-1185">Reference proteome</keyword>
<organism evidence="1 2">
    <name type="scientific">Pleurodeles waltl</name>
    <name type="common">Iberian ribbed newt</name>
    <dbReference type="NCBI Taxonomy" id="8319"/>
    <lineage>
        <taxon>Eukaryota</taxon>
        <taxon>Metazoa</taxon>
        <taxon>Chordata</taxon>
        <taxon>Craniata</taxon>
        <taxon>Vertebrata</taxon>
        <taxon>Euteleostomi</taxon>
        <taxon>Amphibia</taxon>
        <taxon>Batrachia</taxon>
        <taxon>Caudata</taxon>
        <taxon>Salamandroidea</taxon>
        <taxon>Salamandridae</taxon>
        <taxon>Pleurodelinae</taxon>
        <taxon>Pleurodeles</taxon>
    </lineage>
</organism>
<comment type="caution">
    <text evidence="1">The sequence shown here is derived from an EMBL/GenBank/DDBJ whole genome shotgun (WGS) entry which is preliminary data.</text>
</comment>
<sequence>MPSNLRCSTKYTSGGHQLAALLEFTEEGLVTLSLAAGSMFWYARNAECLNLVFSVGIGPRTPILQQAGALSPGGMSLYSGLHASPKHLTGWYLKATSLEEEEKKILAACLRLLVHSFHDRNSSIQVWSCRLGGMFPFWLPAHQCLRGGPSLVGTRPRRPYRKPSEVYAGSQHFIAPFCARWKKVNYGLVAGW</sequence>
<protein>
    <submittedName>
        <fullName evidence="1">Uncharacterized protein</fullName>
    </submittedName>
</protein>
<accession>A0AAV7VJY0</accession>
<dbReference type="EMBL" id="JANPWB010000003">
    <property type="protein sequence ID" value="KAJ1201965.1"/>
    <property type="molecule type" value="Genomic_DNA"/>
</dbReference>
<reference evidence="1" key="1">
    <citation type="journal article" date="2022" name="bioRxiv">
        <title>Sequencing and chromosome-scale assembly of the giantPleurodeles waltlgenome.</title>
        <authorList>
            <person name="Brown T."/>
            <person name="Elewa A."/>
            <person name="Iarovenko S."/>
            <person name="Subramanian E."/>
            <person name="Araus A.J."/>
            <person name="Petzold A."/>
            <person name="Susuki M."/>
            <person name="Suzuki K.-i.T."/>
            <person name="Hayashi T."/>
            <person name="Toyoda A."/>
            <person name="Oliveira C."/>
            <person name="Osipova E."/>
            <person name="Leigh N.D."/>
            <person name="Simon A."/>
            <person name="Yun M.H."/>
        </authorList>
    </citation>
    <scope>NUCLEOTIDE SEQUENCE</scope>
    <source>
        <strain evidence="1">20211129_DDA</strain>
        <tissue evidence="1">Liver</tissue>
    </source>
</reference>
<evidence type="ECO:0000313" key="1">
    <source>
        <dbReference type="EMBL" id="KAJ1201965.1"/>
    </source>
</evidence>
<evidence type="ECO:0000313" key="2">
    <source>
        <dbReference type="Proteomes" id="UP001066276"/>
    </source>
</evidence>